<keyword evidence="6 8" id="KW-0472">Membrane</keyword>
<name>A0A835I251_9MAGN</name>
<dbReference type="GO" id="GO:0005516">
    <property type="term" value="F:calmodulin binding"/>
    <property type="evidence" value="ECO:0007669"/>
    <property type="project" value="UniProtKB-KW"/>
</dbReference>
<organism evidence="10 11">
    <name type="scientific">Coptis chinensis</name>
    <dbReference type="NCBI Taxonomy" id="261450"/>
    <lineage>
        <taxon>Eukaryota</taxon>
        <taxon>Viridiplantae</taxon>
        <taxon>Streptophyta</taxon>
        <taxon>Embryophyta</taxon>
        <taxon>Tracheophyta</taxon>
        <taxon>Spermatophyta</taxon>
        <taxon>Magnoliopsida</taxon>
        <taxon>Ranunculales</taxon>
        <taxon>Ranunculaceae</taxon>
        <taxon>Coptidoideae</taxon>
        <taxon>Coptis</taxon>
    </lineage>
</organism>
<dbReference type="AlphaFoldDB" id="A0A835I251"/>
<feature type="transmembrane region" description="Helical" evidence="9">
    <location>
        <begin position="260"/>
        <end position="278"/>
    </location>
</feature>
<evidence type="ECO:0000313" key="11">
    <source>
        <dbReference type="Proteomes" id="UP000631114"/>
    </source>
</evidence>
<dbReference type="InterPro" id="IPR004326">
    <property type="entry name" value="Mlo"/>
</dbReference>
<gene>
    <name evidence="8" type="primary">MLO</name>
    <name evidence="10" type="ORF">IFM89_010834</name>
</gene>
<accession>A0A835I251</accession>
<evidence type="ECO:0000256" key="6">
    <source>
        <dbReference type="ARBA" id="ARBA00023136"/>
    </source>
</evidence>
<comment type="domain">
    <text evidence="8">The C-terminus contains a calmodulin-binding domain, which binds calmodulin in a calcium-dependent fashion.</text>
</comment>
<dbReference type="GO" id="GO:0016020">
    <property type="term" value="C:membrane"/>
    <property type="evidence" value="ECO:0007669"/>
    <property type="project" value="UniProtKB-SubCell"/>
</dbReference>
<evidence type="ECO:0000256" key="4">
    <source>
        <dbReference type="ARBA" id="ARBA00022821"/>
    </source>
</evidence>
<reference evidence="10 11" key="1">
    <citation type="submission" date="2020-10" db="EMBL/GenBank/DDBJ databases">
        <title>The Coptis chinensis genome and diversification of protoberbering-type alkaloids.</title>
        <authorList>
            <person name="Wang B."/>
            <person name="Shu S."/>
            <person name="Song C."/>
            <person name="Liu Y."/>
        </authorList>
    </citation>
    <scope>NUCLEOTIDE SEQUENCE [LARGE SCALE GENOMIC DNA]</scope>
    <source>
        <strain evidence="10">HL-2020</strain>
        <tissue evidence="10">Leaf</tissue>
    </source>
</reference>
<dbReference type="PANTHER" id="PTHR31942:SF57">
    <property type="entry name" value="MLO-LIKE PROTEIN"/>
    <property type="match status" value="1"/>
</dbReference>
<dbReference type="Pfam" id="PF03094">
    <property type="entry name" value="Mlo"/>
    <property type="match status" value="2"/>
</dbReference>
<keyword evidence="4 8" id="KW-0611">Plant defense</keyword>
<comment type="caution">
    <text evidence="10">The sequence shown here is derived from an EMBL/GenBank/DDBJ whole genome shotgun (WGS) entry which is preliminary data.</text>
</comment>
<keyword evidence="7 8" id="KW-0568">Pathogenesis-related protein</keyword>
<keyword evidence="5 8" id="KW-1133">Transmembrane helix</keyword>
<sequence>MIMGFVSLLLTIGDDLIVKMCFTPYVGNSFLPCKHALFSRQSSVSDDDHVTKSKSMLRIESADGVSYCEANGMISLLSHEGIEQLHLFIFVLAVFHVLYCVLTMSLGIAKVFIFFLTFIYSVFLSKTSFGRRHLKFWSGHRLLLWPGSAQNALLSMRQDAFHSRLILHFLFRFAFFDNFTGSVIKTDYLTLRNGFIVAHFSESNFNFQKFLVRAFDDDFVQVVGIRDYEVCGVSAASGSGCSPYFSSLSVLMSLDFSAGIFNYIWLPFILLLMVLAVGTKFQLVITKFCLESRNKTAVVQGNMLFKPSDDLFWFSRPHWLLHLIHFILFQNSFQLAFFTWTWYEYSLRSCFHQNKVDIVLRIAIGVIVQFLCGYVTLPRYALVTQMGSGMKATVFSERVVEGLKHWHSLSRQNLSRYGIASMRHSSTTFSDHIGKGLKHWQSLAQKSLSRNKYTLNVNLSDVWATHRNEASLYDAQDLSSIENEQLSPLSITCSTTTEITEEIIQSEIIPRGTNDSEISFGTSAEHSQLPPLSITNSASTEVIEEVPQQRIITRRTYDDHFSSGISVEHNKPPLNSGTAKITEEGHHKVVTRGTHDGEIIFGNFTEHNQLPPLPTTKSATRGTYDEIAEGWCN</sequence>
<feature type="transmembrane region" description="Helical" evidence="9">
    <location>
        <begin position="358"/>
        <end position="377"/>
    </location>
</feature>
<proteinExistence type="inferred from homology"/>
<comment type="similarity">
    <text evidence="2 8">Belongs to the MLO family.</text>
</comment>
<evidence type="ECO:0000313" key="10">
    <source>
        <dbReference type="EMBL" id="KAF9608702.1"/>
    </source>
</evidence>
<feature type="transmembrane region" description="Helical" evidence="9">
    <location>
        <begin position="165"/>
        <end position="184"/>
    </location>
</feature>
<feature type="transmembrane region" description="Helical" evidence="9">
    <location>
        <begin position="111"/>
        <end position="129"/>
    </location>
</feature>
<dbReference type="EMBL" id="JADFTS010000004">
    <property type="protein sequence ID" value="KAF9608702.1"/>
    <property type="molecule type" value="Genomic_DNA"/>
</dbReference>
<evidence type="ECO:0000256" key="2">
    <source>
        <dbReference type="ARBA" id="ARBA00006574"/>
    </source>
</evidence>
<dbReference type="OrthoDB" id="1388414at2759"/>
<evidence type="ECO:0000256" key="9">
    <source>
        <dbReference type="SAM" id="Phobius"/>
    </source>
</evidence>
<keyword evidence="8" id="KW-0112">Calmodulin-binding</keyword>
<comment type="function">
    <text evidence="8">May be involved in modulation of pathogen defense and leaf cell death.</text>
</comment>
<keyword evidence="3 8" id="KW-0812">Transmembrane</keyword>
<comment type="subcellular location">
    <subcellularLocation>
        <location evidence="1 8">Membrane</location>
        <topology evidence="1 8">Multi-pass membrane protein</topology>
    </subcellularLocation>
</comment>
<dbReference type="GO" id="GO:0006952">
    <property type="term" value="P:defense response"/>
    <property type="evidence" value="ECO:0007669"/>
    <property type="project" value="UniProtKB-KW"/>
</dbReference>
<feature type="transmembrane region" description="Helical" evidence="9">
    <location>
        <begin position="319"/>
        <end position="343"/>
    </location>
</feature>
<evidence type="ECO:0000256" key="5">
    <source>
        <dbReference type="ARBA" id="ARBA00022989"/>
    </source>
</evidence>
<keyword evidence="11" id="KW-1185">Reference proteome</keyword>
<evidence type="ECO:0000256" key="7">
    <source>
        <dbReference type="ARBA" id="ARBA00023265"/>
    </source>
</evidence>
<protein>
    <recommendedName>
        <fullName evidence="8">MLO-like protein</fullName>
    </recommendedName>
</protein>
<dbReference type="Proteomes" id="UP000631114">
    <property type="component" value="Unassembled WGS sequence"/>
</dbReference>
<evidence type="ECO:0000256" key="8">
    <source>
        <dbReference type="RuleBase" id="RU280816"/>
    </source>
</evidence>
<dbReference type="PANTHER" id="PTHR31942">
    <property type="entry name" value="MLO-LIKE PROTEIN 1"/>
    <property type="match status" value="1"/>
</dbReference>
<evidence type="ECO:0000256" key="1">
    <source>
        <dbReference type="ARBA" id="ARBA00004141"/>
    </source>
</evidence>
<evidence type="ECO:0000256" key="3">
    <source>
        <dbReference type="ARBA" id="ARBA00022692"/>
    </source>
</evidence>